<protein>
    <submittedName>
        <fullName evidence="1">Uncharacterized protein</fullName>
    </submittedName>
</protein>
<organism evidence="1 2">
    <name type="scientific">Tanacetum coccineum</name>
    <dbReference type="NCBI Taxonomy" id="301880"/>
    <lineage>
        <taxon>Eukaryota</taxon>
        <taxon>Viridiplantae</taxon>
        <taxon>Streptophyta</taxon>
        <taxon>Embryophyta</taxon>
        <taxon>Tracheophyta</taxon>
        <taxon>Spermatophyta</taxon>
        <taxon>Magnoliopsida</taxon>
        <taxon>eudicotyledons</taxon>
        <taxon>Gunneridae</taxon>
        <taxon>Pentapetalae</taxon>
        <taxon>asterids</taxon>
        <taxon>campanulids</taxon>
        <taxon>Asterales</taxon>
        <taxon>Asteraceae</taxon>
        <taxon>Asteroideae</taxon>
        <taxon>Anthemideae</taxon>
        <taxon>Anthemidinae</taxon>
        <taxon>Tanacetum</taxon>
    </lineage>
</organism>
<name>A0ABQ4X8W3_9ASTR</name>
<dbReference type="EMBL" id="BQNB010009291">
    <property type="protein sequence ID" value="GJS61458.1"/>
    <property type="molecule type" value="Genomic_DNA"/>
</dbReference>
<sequence>MADPNSPMPVARRAVDELIKFSGETEPSRYMNFFILQQISEGRHFLQRMHDEAQSSRSCLAQLNAMISELEAMNDARELFDSLMSLRDDKRLESEKLSLLNEIIAIVEEDIATKEAHVLAFMRSYRIEEELTLVKTFGKEVEEYVTKVIAKDGTVTRFEGRFPQFIEEEEEKKPKPYNLYGFVDLMENEQVYAKNGFAPHRILQPEGNQNRWLSEEE</sequence>
<reference evidence="1" key="1">
    <citation type="journal article" date="2022" name="Int. J. Mol. Sci.">
        <title>Draft Genome of Tanacetum Coccineum: Genomic Comparison of Closely Related Tanacetum-Family Plants.</title>
        <authorList>
            <person name="Yamashiro T."/>
            <person name="Shiraishi A."/>
            <person name="Nakayama K."/>
            <person name="Satake H."/>
        </authorList>
    </citation>
    <scope>NUCLEOTIDE SEQUENCE</scope>
</reference>
<keyword evidence="2" id="KW-1185">Reference proteome</keyword>
<evidence type="ECO:0000313" key="1">
    <source>
        <dbReference type="EMBL" id="GJS61458.1"/>
    </source>
</evidence>
<proteinExistence type="predicted"/>
<accession>A0ABQ4X8W3</accession>
<reference evidence="1" key="2">
    <citation type="submission" date="2022-01" db="EMBL/GenBank/DDBJ databases">
        <authorList>
            <person name="Yamashiro T."/>
            <person name="Shiraishi A."/>
            <person name="Satake H."/>
            <person name="Nakayama K."/>
        </authorList>
    </citation>
    <scope>NUCLEOTIDE SEQUENCE</scope>
</reference>
<dbReference type="Proteomes" id="UP001151760">
    <property type="component" value="Unassembled WGS sequence"/>
</dbReference>
<evidence type="ECO:0000313" key="2">
    <source>
        <dbReference type="Proteomes" id="UP001151760"/>
    </source>
</evidence>
<gene>
    <name evidence="1" type="ORF">Tco_0656242</name>
</gene>
<comment type="caution">
    <text evidence="1">The sequence shown here is derived from an EMBL/GenBank/DDBJ whole genome shotgun (WGS) entry which is preliminary data.</text>
</comment>